<dbReference type="Pfam" id="PF11164">
    <property type="entry name" value="DUF2948"/>
    <property type="match status" value="1"/>
</dbReference>
<evidence type="ECO:0000313" key="1">
    <source>
        <dbReference type="EMBL" id="MET3691220.1"/>
    </source>
</evidence>
<dbReference type="RefSeq" id="WP_238281401.1">
    <property type="nucleotide sequence ID" value="NZ_BPQL01000122.1"/>
</dbReference>
<proteinExistence type="predicted"/>
<organism evidence="1 2">
    <name type="scientific">Methylobacterium goesingense</name>
    <dbReference type="NCBI Taxonomy" id="243690"/>
    <lineage>
        <taxon>Bacteria</taxon>
        <taxon>Pseudomonadati</taxon>
        <taxon>Pseudomonadota</taxon>
        <taxon>Alphaproteobacteria</taxon>
        <taxon>Hyphomicrobiales</taxon>
        <taxon>Methylobacteriaceae</taxon>
        <taxon>Methylobacterium</taxon>
    </lineage>
</organism>
<dbReference type="InterPro" id="IPR021335">
    <property type="entry name" value="DUF2948"/>
</dbReference>
<accession>A0ABV2L2U2</accession>
<gene>
    <name evidence="1" type="ORF">ABID43_000739</name>
</gene>
<reference evidence="1 2" key="1">
    <citation type="submission" date="2024-06" db="EMBL/GenBank/DDBJ databases">
        <title>Genomic Encyclopedia of Type Strains, Phase IV (KMG-IV): sequencing the most valuable type-strain genomes for metagenomic binning, comparative biology and taxonomic classification.</title>
        <authorList>
            <person name="Goeker M."/>
        </authorList>
    </citation>
    <scope>NUCLEOTIDE SEQUENCE [LARGE SCALE GENOMIC DNA]</scope>
    <source>
        <strain evidence="1 2">DSM 21331</strain>
    </source>
</reference>
<dbReference type="EMBL" id="JBEPMM010000001">
    <property type="protein sequence ID" value="MET3691220.1"/>
    <property type="molecule type" value="Genomic_DNA"/>
</dbReference>
<name>A0ABV2L2U2_9HYPH</name>
<keyword evidence="2" id="KW-1185">Reference proteome</keyword>
<dbReference type="Proteomes" id="UP001549145">
    <property type="component" value="Unassembled WGS sequence"/>
</dbReference>
<sequence>MELLRLAALDAEDLGVISAHLQDAILKASDLAYLGGQHRFVLVARRFDWSAEEGAPPRRRLTGMHFDRVLRVRSRGIRPGTESDSPLELLAITFEPTEAPSGTATLVFAGGAAIQLDLECIEVQLKDLGPVWEVEGRPDHEAVAAGRAAIAGNLSEGNTGKGTA</sequence>
<protein>
    <recommendedName>
        <fullName evidence="3">DUF2948 family protein</fullName>
    </recommendedName>
</protein>
<comment type="caution">
    <text evidence="1">The sequence shown here is derived from an EMBL/GenBank/DDBJ whole genome shotgun (WGS) entry which is preliminary data.</text>
</comment>
<evidence type="ECO:0000313" key="2">
    <source>
        <dbReference type="Proteomes" id="UP001549145"/>
    </source>
</evidence>
<evidence type="ECO:0008006" key="3">
    <source>
        <dbReference type="Google" id="ProtNLM"/>
    </source>
</evidence>